<dbReference type="Gene3D" id="1.20.5.1930">
    <property type="match status" value="1"/>
</dbReference>
<dbReference type="PROSITE" id="PS50109">
    <property type="entry name" value="HIS_KIN"/>
    <property type="match status" value="1"/>
</dbReference>
<gene>
    <name evidence="12" type="ORF">DSLASN_04980</name>
</gene>
<evidence type="ECO:0000259" key="9">
    <source>
        <dbReference type="PROSITE" id="PS50109"/>
    </source>
</evidence>
<dbReference type="SUPFAM" id="SSF55874">
    <property type="entry name" value="ATPase domain of HSP90 chaperone/DNA topoisomerase II/histidine kinase"/>
    <property type="match status" value="1"/>
</dbReference>
<dbReference type="Pfam" id="PF02518">
    <property type="entry name" value="HATPase_c"/>
    <property type="match status" value="1"/>
</dbReference>
<dbReference type="PANTHER" id="PTHR24421:SF37">
    <property type="entry name" value="SENSOR HISTIDINE KINASE NARS"/>
    <property type="match status" value="1"/>
</dbReference>
<dbReference type="InterPro" id="IPR036890">
    <property type="entry name" value="HATPase_C_sf"/>
</dbReference>
<evidence type="ECO:0000256" key="7">
    <source>
        <dbReference type="ARBA" id="ARBA00023012"/>
    </source>
</evidence>
<dbReference type="CDD" id="cd16917">
    <property type="entry name" value="HATPase_UhpB-NarQ-NarX-like"/>
    <property type="match status" value="1"/>
</dbReference>
<dbReference type="NCBIfam" id="TIGR00229">
    <property type="entry name" value="sensory_box"/>
    <property type="match status" value="1"/>
</dbReference>
<dbReference type="Gene3D" id="3.30.450.20">
    <property type="entry name" value="PAS domain"/>
    <property type="match status" value="1"/>
</dbReference>
<dbReference type="InterPro" id="IPR003594">
    <property type="entry name" value="HATPase_dom"/>
</dbReference>
<dbReference type="InterPro" id="IPR050482">
    <property type="entry name" value="Sensor_HK_TwoCompSys"/>
</dbReference>
<dbReference type="Gene3D" id="3.30.565.10">
    <property type="entry name" value="Histidine kinase-like ATPase, C-terminal domain"/>
    <property type="match status" value="1"/>
</dbReference>
<dbReference type="PROSITE" id="PS50113">
    <property type="entry name" value="PAC"/>
    <property type="match status" value="1"/>
</dbReference>
<dbReference type="Pfam" id="PF08448">
    <property type="entry name" value="PAS_4"/>
    <property type="match status" value="1"/>
</dbReference>
<evidence type="ECO:0008006" key="14">
    <source>
        <dbReference type="Google" id="ProtNLM"/>
    </source>
</evidence>
<evidence type="ECO:0000256" key="6">
    <source>
        <dbReference type="ARBA" id="ARBA00022989"/>
    </source>
</evidence>
<dbReference type="Proteomes" id="UP001320148">
    <property type="component" value="Chromosome"/>
</dbReference>
<organism evidence="12 13">
    <name type="scientific">Desulfoluna limicola</name>
    <dbReference type="NCBI Taxonomy" id="2810562"/>
    <lineage>
        <taxon>Bacteria</taxon>
        <taxon>Pseudomonadati</taxon>
        <taxon>Thermodesulfobacteriota</taxon>
        <taxon>Desulfobacteria</taxon>
        <taxon>Desulfobacterales</taxon>
        <taxon>Desulfolunaceae</taxon>
        <taxon>Desulfoluna</taxon>
    </lineage>
</organism>
<evidence type="ECO:0000256" key="2">
    <source>
        <dbReference type="ARBA" id="ARBA00022475"/>
    </source>
</evidence>
<evidence type="ECO:0000256" key="1">
    <source>
        <dbReference type="ARBA" id="ARBA00004651"/>
    </source>
</evidence>
<keyword evidence="6" id="KW-1133">Transmembrane helix</keyword>
<sequence>MTKSVKDTDNWVTMSVCPHTGLATYTRPEWTDVIFGMDYSLSLTIIGDRILFVKIKGHSTLDVVANSTEFTKKIIAECFSPKKELFYIGDFSGITGITKSAKKYYIDYLSNLSQLNSFILCSSSPFMMLAGNLSKRFNIIKFSLRVEKDYSTAVRQAAFMANQVTCSPDDHVPHIDAPQDSSATAPPDHWGLGRLIHKIVSFPRTRRALPVRLTRVTRKEWRQDFENCSIQFELINGNIIHKVSKGYLSVDLVRPIYALQDDIIRSCGLSGQPYYLVNGVKDLQESSLKARKKYSRLFSEWLDEHPDLREVVVYGANRLLRAALSIAMYSKPCSIVFASDFEEAMAIVQDSKEHTPLRRSRCFMGKKRRKDTVKRYADELNCFLGNINWEVEGASELVEEKSDDHPFKNVYDAIALIKADIDELFRDREMAQVALRESEEVSRALLNATRDLSLLVQADGTIISVNQPFATALGQTTEALKGKQLANFLRQQTVDHALSHIKEVVETAEPYLFETNLDGRHYQNTIYPVFNADKKVDRLALYSRDITGLKQAQEQIHGLTQQLIKAQENERRRIARDLHDNVAQDLASLIISNDSLFDDFEEIPLKVRQRNSTFSGVLKKTIASIRDLVYDLRPPGLTQIGLVKTMDQYCIDFSKKYDIEIDLYTAGTERLNLDTDTKINLFRILQEALNNANNHAGATLISVRLIASHPDLILRIEDNGCGFDPDVRMVTALKEKRMGLKSMEERVNLLEGELTIRSQKGSGTRIVVKFPYNQKL</sequence>
<dbReference type="InterPro" id="IPR005467">
    <property type="entry name" value="His_kinase_dom"/>
</dbReference>
<dbReference type="InterPro" id="IPR000700">
    <property type="entry name" value="PAS-assoc_C"/>
</dbReference>
<dbReference type="SMART" id="SM00387">
    <property type="entry name" value="HATPase_c"/>
    <property type="match status" value="1"/>
</dbReference>
<dbReference type="InterPro" id="IPR013656">
    <property type="entry name" value="PAS_4"/>
</dbReference>
<dbReference type="Pfam" id="PF07730">
    <property type="entry name" value="HisKA_3"/>
    <property type="match status" value="1"/>
</dbReference>
<comment type="subcellular location">
    <subcellularLocation>
        <location evidence="1">Cell membrane</location>
        <topology evidence="1">Multi-pass membrane protein</topology>
    </subcellularLocation>
</comment>
<evidence type="ECO:0000259" key="11">
    <source>
        <dbReference type="PROSITE" id="PS50113"/>
    </source>
</evidence>
<dbReference type="InterPro" id="IPR011712">
    <property type="entry name" value="Sig_transdc_His_kin_sub3_dim/P"/>
</dbReference>
<feature type="domain" description="Histidine kinase" evidence="9">
    <location>
        <begin position="681"/>
        <end position="774"/>
    </location>
</feature>
<keyword evidence="2" id="KW-1003">Cell membrane</keyword>
<dbReference type="EMBL" id="AP024488">
    <property type="protein sequence ID" value="BCS94866.1"/>
    <property type="molecule type" value="Genomic_DNA"/>
</dbReference>
<dbReference type="RefSeq" id="WP_236891168.1">
    <property type="nucleotide sequence ID" value="NZ_AP024488.1"/>
</dbReference>
<dbReference type="SMART" id="SM00091">
    <property type="entry name" value="PAS"/>
    <property type="match status" value="1"/>
</dbReference>
<dbReference type="InterPro" id="IPR000014">
    <property type="entry name" value="PAS"/>
</dbReference>
<dbReference type="CDD" id="cd00130">
    <property type="entry name" value="PAS"/>
    <property type="match status" value="1"/>
</dbReference>
<dbReference type="InterPro" id="IPR035965">
    <property type="entry name" value="PAS-like_dom_sf"/>
</dbReference>
<dbReference type="PROSITE" id="PS50112">
    <property type="entry name" value="PAS"/>
    <property type="match status" value="1"/>
</dbReference>
<keyword evidence="7" id="KW-0902">Two-component regulatory system</keyword>
<keyword evidence="8" id="KW-0472">Membrane</keyword>
<feature type="domain" description="PAS" evidence="10">
    <location>
        <begin position="438"/>
        <end position="508"/>
    </location>
</feature>
<evidence type="ECO:0000256" key="3">
    <source>
        <dbReference type="ARBA" id="ARBA00022679"/>
    </source>
</evidence>
<dbReference type="PANTHER" id="PTHR24421">
    <property type="entry name" value="NITRATE/NITRITE SENSOR PROTEIN NARX-RELATED"/>
    <property type="match status" value="1"/>
</dbReference>
<evidence type="ECO:0000313" key="12">
    <source>
        <dbReference type="EMBL" id="BCS94866.1"/>
    </source>
</evidence>
<evidence type="ECO:0000256" key="4">
    <source>
        <dbReference type="ARBA" id="ARBA00022692"/>
    </source>
</evidence>
<feature type="domain" description="PAC" evidence="11">
    <location>
        <begin position="506"/>
        <end position="558"/>
    </location>
</feature>
<reference evidence="12 13" key="1">
    <citation type="submission" date="2021-02" db="EMBL/GenBank/DDBJ databases">
        <title>Complete genome of Desulfoluna sp. strain ASN36.</title>
        <authorList>
            <person name="Takahashi A."/>
            <person name="Kojima H."/>
            <person name="Fukui M."/>
        </authorList>
    </citation>
    <scope>NUCLEOTIDE SEQUENCE [LARGE SCALE GENOMIC DNA]</scope>
    <source>
        <strain evidence="12 13">ASN36</strain>
    </source>
</reference>
<dbReference type="SUPFAM" id="SSF55785">
    <property type="entry name" value="PYP-like sensor domain (PAS domain)"/>
    <property type="match status" value="1"/>
</dbReference>
<evidence type="ECO:0000256" key="8">
    <source>
        <dbReference type="ARBA" id="ARBA00023136"/>
    </source>
</evidence>
<keyword evidence="3" id="KW-0808">Transferase</keyword>
<name>A0ABM7PBH4_9BACT</name>
<keyword evidence="4" id="KW-0812">Transmembrane</keyword>
<keyword evidence="5" id="KW-0418">Kinase</keyword>
<evidence type="ECO:0000313" key="13">
    <source>
        <dbReference type="Proteomes" id="UP001320148"/>
    </source>
</evidence>
<keyword evidence="13" id="KW-1185">Reference proteome</keyword>
<evidence type="ECO:0000259" key="10">
    <source>
        <dbReference type="PROSITE" id="PS50112"/>
    </source>
</evidence>
<protein>
    <recommendedName>
        <fullName evidence="14">PAS domain S-box protein</fullName>
    </recommendedName>
</protein>
<evidence type="ECO:0000256" key="5">
    <source>
        <dbReference type="ARBA" id="ARBA00022777"/>
    </source>
</evidence>
<proteinExistence type="predicted"/>
<accession>A0ABM7PBH4</accession>